<organism evidence="2 3">
    <name type="scientific">Stylosanthes scabra</name>
    <dbReference type="NCBI Taxonomy" id="79078"/>
    <lineage>
        <taxon>Eukaryota</taxon>
        <taxon>Viridiplantae</taxon>
        <taxon>Streptophyta</taxon>
        <taxon>Embryophyta</taxon>
        <taxon>Tracheophyta</taxon>
        <taxon>Spermatophyta</taxon>
        <taxon>Magnoliopsida</taxon>
        <taxon>eudicotyledons</taxon>
        <taxon>Gunneridae</taxon>
        <taxon>Pentapetalae</taxon>
        <taxon>rosids</taxon>
        <taxon>fabids</taxon>
        <taxon>Fabales</taxon>
        <taxon>Fabaceae</taxon>
        <taxon>Papilionoideae</taxon>
        <taxon>50 kb inversion clade</taxon>
        <taxon>dalbergioids sensu lato</taxon>
        <taxon>Dalbergieae</taxon>
        <taxon>Pterocarpus clade</taxon>
        <taxon>Stylosanthes</taxon>
    </lineage>
</organism>
<accession>A0ABU6TCV2</accession>
<keyword evidence="1" id="KW-0812">Transmembrane</keyword>
<comment type="caution">
    <text evidence="2">The sequence shown here is derived from an EMBL/GenBank/DDBJ whole genome shotgun (WGS) entry which is preliminary data.</text>
</comment>
<name>A0ABU6TCV2_9FABA</name>
<evidence type="ECO:0000256" key="1">
    <source>
        <dbReference type="SAM" id="Phobius"/>
    </source>
</evidence>
<sequence>MQGSILVVRKSGVAIMCVCEQRLKERLREKLIKRGARPWIKVELGLSNGWAKARKSEIPKIASFSEFCRRRAGAPPPSRERAMSLSWRLRKRVARAHHLGRAGAPPTETSPLSKGGHVRTIMKARARGQRWIGLFLASCPFSLLLLFFLASLRLFLYTLGLKFTSTHIKAPSGRRFKQFTYLEANLTN</sequence>
<reference evidence="2 3" key="1">
    <citation type="journal article" date="2023" name="Plants (Basel)">
        <title>Bridging the Gap: Combining Genomics and Transcriptomics Approaches to Understand Stylosanthes scabra, an Orphan Legume from the Brazilian Caatinga.</title>
        <authorList>
            <person name="Ferreira-Neto J.R.C."/>
            <person name="da Silva M.D."/>
            <person name="Binneck E."/>
            <person name="de Melo N.F."/>
            <person name="da Silva R.H."/>
            <person name="de Melo A.L.T.M."/>
            <person name="Pandolfi V."/>
            <person name="Bustamante F.O."/>
            <person name="Brasileiro-Vidal A.C."/>
            <person name="Benko-Iseppon A.M."/>
        </authorList>
    </citation>
    <scope>NUCLEOTIDE SEQUENCE [LARGE SCALE GENOMIC DNA]</scope>
    <source>
        <tissue evidence="2">Leaves</tissue>
    </source>
</reference>
<gene>
    <name evidence="2" type="ORF">PIB30_028558</name>
</gene>
<keyword evidence="3" id="KW-1185">Reference proteome</keyword>
<evidence type="ECO:0000313" key="2">
    <source>
        <dbReference type="EMBL" id="MED6145798.1"/>
    </source>
</evidence>
<dbReference type="Proteomes" id="UP001341840">
    <property type="component" value="Unassembled WGS sequence"/>
</dbReference>
<protein>
    <submittedName>
        <fullName evidence="2">Uncharacterized protein</fullName>
    </submittedName>
</protein>
<keyword evidence="1" id="KW-0472">Membrane</keyword>
<feature type="transmembrane region" description="Helical" evidence="1">
    <location>
        <begin position="131"/>
        <end position="156"/>
    </location>
</feature>
<proteinExistence type="predicted"/>
<evidence type="ECO:0000313" key="3">
    <source>
        <dbReference type="Proteomes" id="UP001341840"/>
    </source>
</evidence>
<keyword evidence="1" id="KW-1133">Transmembrane helix</keyword>
<dbReference type="EMBL" id="JASCZI010090734">
    <property type="protein sequence ID" value="MED6145798.1"/>
    <property type="molecule type" value="Genomic_DNA"/>
</dbReference>